<proteinExistence type="predicted"/>
<keyword evidence="1" id="KW-1133">Transmembrane helix</keyword>
<dbReference type="Bgee" id="ENSACAG00000028760">
    <property type="expression patterns" value="Expressed in ovary and 1 other cell type or tissue"/>
</dbReference>
<keyword evidence="1" id="KW-0812">Transmembrane</keyword>
<evidence type="ECO:0000313" key="3">
    <source>
        <dbReference type="Ensembl" id="ENSACAP00000022309.1"/>
    </source>
</evidence>
<dbReference type="Proteomes" id="UP000001646">
    <property type="component" value="Unplaced"/>
</dbReference>
<dbReference type="SUPFAM" id="SSF69593">
    <property type="entry name" value="Glycerol-3-phosphate (1)-acyltransferase"/>
    <property type="match status" value="1"/>
</dbReference>
<keyword evidence="4" id="KW-1185">Reference proteome</keyword>
<dbReference type="InParanoid" id="R4GAK9"/>
<dbReference type="PANTHER" id="PTHR22753:SF23">
    <property type="entry name" value="TRANSMEMBRANE PROTEIN 68"/>
    <property type="match status" value="1"/>
</dbReference>
<sequence>MTAENPTLGQESNTWLVSLLGGQLNFMMYPLIMLTILIILYYPIIFIFSFNYMSSAFYFIYSKIGNLPEDGNSKLWDKPKRILAIVSGVLGKILHGYEICGIENLPKGPAVLVYYHGAATVDYYFFVFEIYRITGRFCYSVIAHALMHLPGVKQYLRVNRCSDFTREECVALLKQGHLLGIAPGGLREQNYGDNTYKLLWGERKGFAHVAIVAKVPIIPIFTQNIREGYRTYGNTWLTRWLYERTWAGFPLYGLIPVKLRTHIGQPIPYDPNVTAEELAEKTKMAVEALRDKYQTIPGSILRALWERFEVHHKNK</sequence>
<feature type="domain" description="Phospholipid/glycerol acyltransferase" evidence="2">
    <location>
        <begin position="100"/>
        <end position="221"/>
    </location>
</feature>
<dbReference type="Ensembl" id="ENSACAT00000029726.2">
    <property type="protein sequence ID" value="ENSACAP00000022309.1"/>
    <property type="gene ID" value="ENSACAG00000028760.2"/>
</dbReference>
<dbReference type="GeneTree" id="ENSGT00390000011782"/>
<gene>
    <name evidence="3" type="primary">LOC100557636</name>
</gene>
<dbReference type="InterPro" id="IPR002123">
    <property type="entry name" value="Plipid/glycerol_acylTrfase"/>
</dbReference>
<dbReference type="Pfam" id="PF01553">
    <property type="entry name" value="Acyltransferase"/>
    <property type="match status" value="1"/>
</dbReference>
<accession>R4GAK9</accession>
<dbReference type="AlphaFoldDB" id="R4GAK9"/>
<name>R4GAK9_ANOCA</name>
<dbReference type="OrthoDB" id="44277at2759"/>
<dbReference type="eggNOG" id="KOG4321">
    <property type="taxonomic scope" value="Eukaryota"/>
</dbReference>
<dbReference type="KEGG" id="acs:100557636"/>
<reference evidence="3" key="2">
    <citation type="submission" date="2025-08" db="UniProtKB">
        <authorList>
            <consortium name="Ensembl"/>
        </authorList>
    </citation>
    <scope>IDENTIFICATION</scope>
</reference>
<evidence type="ECO:0000259" key="2">
    <source>
        <dbReference type="Pfam" id="PF01553"/>
    </source>
</evidence>
<dbReference type="GO" id="GO:0016020">
    <property type="term" value="C:membrane"/>
    <property type="evidence" value="ECO:0000318"/>
    <property type="project" value="GO_Central"/>
</dbReference>
<evidence type="ECO:0000313" key="4">
    <source>
        <dbReference type="Proteomes" id="UP000001646"/>
    </source>
</evidence>
<organism evidence="3 4">
    <name type="scientific">Anolis carolinensis</name>
    <name type="common">Green anole</name>
    <name type="synonym">American chameleon</name>
    <dbReference type="NCBI Taxonomy" id="28377"/>
    <lineage>
        <taxon>Eukaryota</taxon>
        <taxon>Metazoa</taxon>
        <taxon>Chordata</taxon>
        <taxon>Craniata</taxon>
        <taxon>Vertebrata</taxon>
        <taxon>Euteleostomi</taxon>
        <taxon>Lepidosauria</taxon>
        <taxon>Squamata</taxon>
        <taxon>Bifurcata</taxon>
        <taxon>Unidentata</taxon>
        <taxon>Episquamata</taxon>
        <taxon>Toxicofera</taxon>
        <taxon>Iguania</taxon>
        <taxon>Dactyloidae</taxon>
        <taxon>Anolis</taxon>
    </lineage>
</organism>
<dbReference type="GeneID" id="100557636"/>
<feature type="transmembrane region" description="Helical" evidence="1">
    <location>
        <begin position="26"/>
        <end position="53"/>
    </location>
</feature>
<dbReference type="RefSeq" id="XP_008114388.2">
    <property type="nucleotide sequence ID" value="XM_008116181.3"/>
</dbReference>
<dbReference type="HOGENOM" id="CLU_056812_1_0_1"/>
<dbReference type="PANTHER" id="PTHR22753">
    <property type="entry name" value="TRANSMEMBRANE PROTEIN 68"/>
    <property type="match status" value="1"/>
</dbReference>
<reference evidence="3" key="1">
    <citation type="submission" date="2009-12" db="EMBL/GenBank/DDBJ databases">
        <title>The Genome Sequence of Anolis carolinensis (Green Anole Lizard).</title>
        <authorList>
            <consortium name="The Genome Sequencing Platform"/>
            <person name="Di Palma F."/>
            <person name="Alfoldi J."/>
            <person name="Heiman D."/>
            <person name="Young S."/>
            <person name="Grabherr M."/>
            <person name="Johnson J."/>
            <person name="Lander E.S."/>
            <person name="Lindblad-Toh K."/>
        </authorList>
    </citation>
    <scope>NUCLEOTIDE SEQUENCE [LARGE SCALE GENOMIC DNA]</scope>
    <source>
        <strain evidence="3">JBL SC #1</strain>
    </source>
</reference>
<reference evidence="3" key="3">
    <citation type="submission" date="2025-09" db="UniProtKB">
        <authorList>
            <consortium name="Ensembl"/>
        </authorList>
    </citation>
    <scope>IDENTIFICATION</scope>
</reference>
<keyword evidence="1" id="KW-0472">Membrane</keyword>
<evidence type="ECO:0000256" key="1">
    <source>
        <dbReference type="SAM" id="Phobius"/>
    </source>
</evidence>
<protein>
    <recommendedName>
        <fullName evidence="2">Phospholipid/glycerol acyltransferase domain-containing protein</fullName>
    </recommendedName>
</protein>
<dbReference type="CDD" id="cd07987">
    <property type="entry name" value="LPLAT_MGAT-like"/>
    <property type="match status" value="1"/>
</dbReference>
<dbReference type="GO" id="GO:0016746">
    <property type="term" value="F:acyltransferase activity"/>
    <property type="evidence" value="ECO:0007669"/>
    <property type="project" value="InterPro"/>
</dbReference>